<organism evidence="1 2">
    <name type="scientific">Magallana gigas</name>
    <name type="common">Pacific oyster</name>
    <name type="synonym">Crassostrea gigas</name>
    <dbReference type="NCBI Taxonomy" id="29159"/>
    <lineage>
        <taxon>Eukaryota</taxon>
        <taxon>Metazoa</taxon>
        <taxon>Spiralia</taxon>
        <taxon>Lophotrochozoa</taxon>
        <taxon>Mollusca</taxon>
        <taxon>Bivalvia</taxon>
        <taxon>Autobranchia</taxon>
        <taxon>Pteriomorphia</taxon>
        <taxon>Ostreida</taxon>
        <taxon>Ostreoidea</taxon>
        <taxon>Ostreidae</taxon>
        <taxon>Magallana</taxon>
    </lineage>
</organism>
<protein>
    <submittedName>
        <fullName evidence="1">Uncharacterized protein</fullName>
    </submittedName>
</protein>
<dbReference type="Proteomes" id="UP000005408">
    <property type="component" value="Unassembled WGS sequence"/>
</dbReference>
<keyword evidence="2" id="KW-1185">Reference proteome</keyword>
<proteinExistence type="predicted"/>
<sequence>MFVFASFEFANDKRFRRKLQGMKRDRDWNQSHVYRMINETRTNERQVYPSGQGNQPITTKTVQTTQKTYSYDYQPTMEDGYGVSEF</sequence>
<dbReference type="AlphaFoldDB" id="A0A8W8IFH0"/>
<evidence type="ECO:0000313" key="1">
    <source>
        <dbReference type="EnsemblMetazoa" id="G1399.60:cds"/>
    </source>
</evidence>
<accession>A0A8W8IFH0</accession>
<reference evidence="1" key="1">
    <citation type="submission" date="2022-08" db="UniProtKB">
        <authorList>
            <consortium name="EnsemblMetazoa"/>
        </authorList>
    </citation>
    <scope>IDENTIFICATION</scope>
    <source>
        <strain evidence="1">05x7-T-G4-1.051#20</strain>
    </source>
</reference>
<evidence type="ECO:0000313" key="2">
    <source>
        <dbReference type="Proteomes" id="UP000005408"/>
    </source>
</evidence>
<dbReference type="EnsemblMetazoa" id="G1399.60">
    <property type="protein sequence ID" value="G1399.60:cds"/>
    <property type="gene ID" value="G1399"/>
</dbReference>
<name>A0A8W8IFH0_MAGGI</name>